<dbReference type="InterPro" id="IPR002938">
    <property type="entry name" value="FAD-bd"/>
</dbReference>
<dbReference type="EC" id="1.14.13.127" evidence="3"/>
<evidence type="ECO:0000313" key="3">
    <source>
        <dbReference type="EMBL" id="MFF0456439.1"/>
    </source>
</evidence>
<reference evidence="3 4" key="1">
    <citation type="submission" date="2024-10" db="EMBL/GenBank/DDBJ databases">
        <title>The Natural Products Discovery Center: Release of the First 8490 Sequenced Strains for Exploring Actinobacteria Biosynthetic Diversity.</title>
        <authorList>
            <person name="Kalkreuter E."/>
            <person name="Kautsar S.A."/>
            <person name="Yang D."/>
            <person name="Bader C.D."/>
            <person name="Teijaro C.N."/>
            <person name="Fluegel L."/>
            <person name="Davis C.M."/>
            <person name="Simpson J.R."/>
            <person name="Lauterbach L."/>
            <person name="Steele A.D."/>
            <person name="Gui C."/>
            <person name="Meng S."/>
            <person name="Li G."/>
            <person name="Viehrig K."/>
            <person name="Ye F."/>
            <person name="Su P."/>
            <person name="Kiefer A.F."/>
            <person name="Nichols A."/>
            <person name="Cepeda A.J."/>
            <person name="Yan W."/>
            <person name="Fan B."/>
            <person name="Jiang Y."/>
            <person name="Adhikari A."/>
            <person name="Zheng C.-J."/>
            <person name="Schuster L."/>
            <person name="Cowan T.M."/>
            <person name="Smanski M.J."/>
            <person name="Chevrette M.G."/>
            <person name="De Carvalho L.P.S."/>
            <person name="Shen B."/>
        </authorList>
    </citation>
    <scope>NUCLEOTIDE SEQUENCE [LARGE SCALE GENOMIC DNA]</scope>
    <source>
        <strain evidence="3 4">NPDC004550</strain>
    </source>
</reference>
<dbReference type="RefSeq" id="WP_387253326.1">
    <property type="nucleotide sequence ID" value="NZ_JBIALX010000010.1"/>
</dbReference>
<dbReference type="PANTHER" id="PTHR43476">
    <property type="entry name" value="3-(3-HYDROXY-PHENYL)PROPIONATE/3-HYDROXYCINNAMIC ACID HYDROXYLASE"/>
    <property type="match status" value="1"/>
</dbReference>
<dbReference type="Gene3D" id="3.30.70.2450">
    <property type="match status" value="1"/>
</dbReference>
<dbReference type="Gene3D" id="3.50.50.60">
    <property type="entry name" value="FAD/NAD(P)-binding domain"/>
    <property type="match status" value="1"/>
</dbReference>
<dbReference type="GO" id="GO:0008688">
    <property type="term" value="F:3-(3-hydroxyphenyl)propionate hydroxylase activity"/>
    <property type="evidence" value="ECO:0007669"/>
    <property type="project" value="UniProtKB-EC"/>
</dbReference>
<dbReference type="EMBL" id="JBIALX010000010">
    <property type="protein sequence ID" value="MFF0456439.1"/>
    <property type="molecule type" value="Genomic_DNA"/>
</dbReference>
<dbReference type="SUPFAM" id="SSF51905">
    <property type="entry name" value="FAD/NAD(P)-binding domain"/>
    <property type="match status" value="1"/>
</dbReference>
<dbReference type="InterPro" id="IPR050631">
    <property type="entry name" value="PheA/TfdB_FAD_monoxygenase"/>
</dbReference>
<comment type="caution">
    <text evidence="3">The sequence shown here is derived from an EMBL/GenBank/DDBJ whole genome shotgun (WGS) entry which is preliminary data.</text>
</comment>
<dbReference type="InterPro" id="IPR036188">
    <property type="entry name" value="FAD/NAD-bd_sf"/>
</dbReference>
<name>A0ABW6NNA9_9NOCA</name>
<dbReference type="NCBIfam" id="NF004829">
    <property type="entry name" value="PRK06183.1-3"/>
    <property type="match status" value="1"/>
</dbReference>
<accession>A0ABW6NNA9</accession>
<sequence length="628" mass="68169">MHRPDRAGYVVGQGFGDCGGHSRTLPLGVELSRGAERSARPRYPFSKSCIAGTYFRYSGRGNSVTSVNRGDIRRGGSMTTTPSPVTVEVAICGAGPVGLTAAALLAARGVGVVVLEQNDATSDEPKAISIDDESLRVYQQAGIVEAILPIVVPGTGTRYYDRYGKSLFHARGARPYRLGYPFKNPFAQPDLERALLNAVESRPGVELRFGTKVTGFQQLSDRVRIRTECGGEVDTVDAAFVLGCDGGRSATRLLQGVDMTGRSYGDVWLVVDTVDDDHTERFAMHHGDPDRPHVVVPGLNGRCRYEFRLFPGEGEAGAPPSFELIRQLVSRYRELAPHQVERAVNYRFNAVVADEWMIGRSFLLGDAAHMMPPFAGQGLNSGVRDAANLTWKIADVLAGRLDSRILSSYHSERAPHAWATVRMSERLGRVVMTTSPHIAARRDELARSAMAAPAGRAFLEEMRYRPAQHYTHGMVFAPAPETAGAVGVPIGQPLAFDVRDHAVRRLDDVLGNGWALLGVDVGEQHWEPTELISELLAATEVSVVTADRLPRTARQVLVDVDGALIEEFRSYTGQFVLLRPDRFVAAAWHPGDSDRVAAQVRSWTPDVEGELASAGTPVAAASPVVATK</sequence>
<dbReference type="Proteomes" id="UP001601521">
    <property type="component" value="Unassembled WGS sequence"/>
</dbReference>
<protein>
    <submittedName>
        <fullName evidence="3">Bifunctional 3-(3-hydroxy-phenyl)propionate/3-hydroxycinnamic acid hydroxylase</fullName>
        <ecNumber evidence="3">1.14.13.127</ecNumber>
    </submittedName>
</protein>
<organism evidence="3 4">
    <name type="scientific">Nocardia africana</name>
    <dbReference type="NCBI Taxonomy" id="134964"/>
    <lineage>
        <taxon>Bacteria</taxon>
        <taxon>Bacillati</taxon>
        <taxon>Actinomycetota</taxon>
        <taxon>Actinomycetes</taxon>
        <taxon>Mycobacteriales</taxon>
        <taxon>Nocardiaceae</taxon>
        <taxon>Nocardia</taxon>
    </lineage>
</organism>
<feature type="domain" description="FAD-binding" evidence="2">
    <location>
        <begin position="87"/>
        <end position="423"/>
    </location>
</feature>
<gene>
    <name evidence="3" type="ORF">ACFYTH_24005</name>
</gene>
<dbReference type="PRINTS" id="PR00420">
    <property type="entry name" value="RNGMNOXGNASE"/>
</dbReference>
<evidence type="ECO:0000259" key="2">
    <source>
        <dbReference type="Pfam" id="PF01494"/>
    </source>
</evidence>
<dbReference type="Pfam" id="PF01494">
    <property type="entry name" value="FAD_binding_3"/>
    <property type="match status" value="1"/>
</dbReference>
<keyword evidence="1 3" id="KW-0560">Oxidoreductase</keyword>
<evidence type="ECO:0000256" key="1">
    <source>
        <dbReference type="ARBA" id="ARBA00023002"/>
    </source>
</evidence>
<evidence type="ECO:0000313" key="4">
    <source>
        <dbReference type="Proteomes" id="UP001601521"/>
    </source>
</evidence>
<dbReference type="PANTHER" id="PTHR43476:SF3">
    <property type="entry name" value="FAD-BINDING MONOOXYGENASE"/>
    <property type="match status" value="1"/>
</dbReference>
<keyword evidence="4" id="KW-1185">Reference proteome</keyword>
<proteinExistence type="predicted"/>